<feature type="domain" description="HTH hxlR-type" evidence="4">
    <location>
        <begin position="8"/>
        <end position="108"/>
    </location>
</feature>
<comment type="caution">
    <text evidence="5">The sequence shown here is derived from an EMBL/GenBank/DDBJ whole genome shotgun (WGS) entry which is preliminary data.</text>
</comment>
<evidence type="ECO:0000313" key="6">
    <source>
        <dbReference type="Proteomes" id="UP000319732"/>
    </source>
</evidence>
<dbReference type="Gene3D" id="1.10.10.10">
    <property type="entry name" value="Winged helix-like DNA-binding domain superfamily/Winged helix DNA-binding domain"/>
    <property type="match status" value="1"/>
</dbReference>
<dbReference type="Proteomes" id="UP000319732">
    <property type="component" value="Unassembled WGS sequence"/>
</dbReference>
<evidence type="ECO:0000313" key="5">
    <source>
        <dbReference type="EMBL" id="TQV85644.1"/>
    </source>
</evidence>
<dbReference type="InterPro" id="IPR002577">
    <property type="entry name" value="HTH_HxlR"/>
</dbReference>
<name>A0A545U850_9GAMM</name>
<keyword evidence="2" id="KW-0238">DNA-binding</keyword>
<keyword evidence="6" id="KW-1185">Reference proteome</keyword>
<dbReference type="OrthoDB" id="9807069at2"/>
<keyword evidence="3" id="KW-0804">Transcription</keyword>
<dbReference type="PROSITE" id="PS51118">
    <property type="entry name" value="HTH_HXLR"/>
    <property type="match status" value="1"/>
</dbReference>
<proteinExistence type="predicted"/>
<dbReference type="PANTHER" id="PTHR33204">
    <property type="entry name" value="TRANSCRIPTIONAL REGULATOR, MARR FAMILY"/>
    <property type="match status" value="1"/>
</dbReference>
<dbReference type="GO" id="GO:0003677">
    <property type="term" value="F:DNA binding"/>
    <property type="evidence" value="ECO:0007669"/>
    <property type="project" value="UniProtKB-KW"/>
</dbReference>
<sequence length="161" mass="18222">MTEPRSGCPINLTVELLGDRWSLVVLRDVMFGNRRTYGALLSGSDEKISSNLLADRLKKLVDAGMLTRHDDPTHKQKAIFSLTEKSIALVPVFVHLGAWGRRWLPSTPQYSIRAQLLEEGGPEMWSRFMDDLRCEHLGTRRKRKGMTVVEELQAAFEALGE</sequence>
<dbReference type="InterPro" id="IPR036388">
    <property type="entry name" value="WH-like_DNA-bd_sf"/>
</dbReference>
<accession>A0A545U850</accession>
<dbReference type="AlphaFoldDB" id="A0A545U850"/>
<protein>
    <submittedName>
        <fullName evidence="5">Helix-turn-helix transcriptional regulator</fullName>
    </submittedName>
</protein>
<dbReference type="SUPFAM" id="SSF46785">
    <property type="entry name" value="Winged helix' DNA-binding domain"/>
    <property type="match status" value="1"/>
</dbReference>
<dbReference type="RefSeq" id="WP_142902495.1">
    <property type="nucleotide sequence ID" value="NZ_ML660087.1"/>
</dbReference>
<reference evidence="5 6" key="1">
    <citation type="submission" date="2019-06" db="EMBL/GenBank/DDBJ databases">
        <title>Whole genome sequence for Cellvibrionaceae sp. R142.</title>
        <authorList>
            <person name="Wang G."/>
        </authorList>
    </citation>
    <scope>NUCLEOTIDE SEQUENCE [LARGE SCALE GENOMIC DNA]</scope>
    <source>
        <strain evidence="5 6">R142</strain>
    </source>
</reference>
<dbReference type="EMBL" id="VHSG01000003">
    <property type="protein sequence ID" value="TQV85644.1"/>
    <property type="molecule type" value="Genomic_DNA"/>
</dbReference>
<organism evidence="5 6">
    <name type="scientific">Exilibacterium tricleocarpae</name>
    <dbReference type="NCBI Taxonomy" id="2591008"/>
    <lineage>
        <taxon>Bacteria</taxon>
        <taxon>Pseudomonadati</taxon>
        <taxon>Pseudomonadota</taxon>
        <taxon>Gammaproteobacteria</taxon>
        <taxon>Cellvibrionales</taxon>
        <taxon>Cellvibrionaceae</taxon>
        <taxon>Exilibacterium</taxon>
    </lineage>
</organism>
<evidence type="ECO:0000256" key="2">
    <source>
        <dbReference type="ARBA" id="ARBA00023125"/>
    </source>
</evidence>
<evidence type="ECO:0000256" key="1">
    <source>
        <dbReference type="ARBA" id="ARBA00023015"/>
    </source>
</evidence>
<dbReference type="Pfam" id="PF01638">
    <property type="entry name" value="HxlR"/>
    <property type="match status" value="1"/>
</dbReference>
<evidence type="ECO:0000256" key="3">
    <source>
        <dbReference type="ARBA" id="ARBA00023163"/>
    </source>
</evidence>
<keyword evidence="1" id="KW-0805">Transcription regulation</keyword>
<gene>
    <name evidence="5" type="ORF">FKG94_02010</name>
</gene>
<dbReference type="PANTHER" id="PTHR33204:SF18">
    <property type="entry name" value="TRANSCRIPTIONAL REGULATORY PROTEIN"/>
    <property type="match status" value="1"/>
</dbReference>
<evidence type="ECO:0000259" key="4">
    <source>
        <dbReference type="PROSITE" id="PS51118"/>
    </source>
</evidence>
<dbReference type="InterPro" id="IPR036390">
    <property type="entry name" value="WH_DNA-bd_sf"/>
</dbReference>